<dbReference type="EMBL" id="JAUNQW010000023">
    <property type="protein sequence ID" value="MDO5457728.1"/>
    <property type="molecule type" value="Genomic_DNA"/>
</dbReference>
<dbReference type="Gene3D" id="3.30.1450.10">
    <property type="match status" value="1"/>
</dbReference>
<accession>A0AA43ZT85</accession>
<proteinExistence type="predicted"/>
<keyword evidence="3" id="KW-0472">Membrane</keyword>
<protein>
    <submittedName>
        <fullName evidence="4">Uncharacterized protein</fullName>
    </submittedName>
</protein>
<evidence type="ECO:0000256" key="3">
    <source>
        <dbReference type="SAM" id="Phobius"/>
    </source>
</evidence>
<feature type="transmembrane region" description="Helical" evidence="3">
    <location>
        <begin position="12"/>
        <end position="32"/>
    </location>
</feature>
<evidence type="ECO:0000313" key="5">
    <source>
        <dbReference type="Proteomes" id="UP001171751"/>
    </source>
</evidence>
<dbReference type="InterPro" id="IPR037873">
    <property type="entry name" value="BamE-like"/>
</dbReference>
<evidence type="ECO:0000256" key="1">
    <source>
        <dbReference type="ARBA" id="ARBA00022729"/>
    </source>
</evidence>
<keyword evidence="5" id="KW-1185">Reference proteome</keyword>
<feature type="region of interest" description="Disordered" evidence="2">
    <location>
        <begin position="66"/>
        <end position="97"/>
    </location>
</feature>
<keyword evidence="3" id="KW-0812">Transmembrane</keyword>
<comment type="caution">
    <text evidence="4">The sequence shown here is derived from an EMBL/GenBank/DDBJ whole genome shotgun (WGS) entry which is preliminary data.</text>
</comment>
<dbReference type="AlphaFoldDB" id="A0AA43ZT85"/>
<name>A0AA43ZT85_9LACT</name>
<sequence>MTTIYSKKSHKFLLLAGGFILLIVFIITGSFYNETKGSIDADQWNEIQKGMTVQEVVLEVGRPQNKTKNRAKIQESYTPVLQQSSTHQAETPEGSAAPGATHDVLGFMELEAALSQNKDVLMYRYLLNEQEHYIYFIDDIFLIKY</sequence>
<dbReference type="Proteomes" id="UP001171751">
    <property type="component" value="Unassembled WGS sequence"/>
</dbReference>
<feature type="compositionally biased region" description="Polar residues" evidence="2">
    <location>
        <begin position="75"/>
        <end position="89"/>
    </location>
</feature>
<gene>
    <name evidence="4" type="ORF">Q4F26_05205</name>
</gene>
<evidence type="ECO:0000313" key="4">
    <source>
        <dbReference type="EMBL" id="MDO5457728.1"/>
    </source>
</evidence>
<evidence type="ECO:0000256" key="2">
    <source>
        <dbReference type="SAM" id="MobiDB-lite"/>
    </source>
</evidence>
<keyword evidence="1" id="KW-0732">Signal</keyword>
<reference evidence="4" key="1">
    <citation type="submission" date="2023-07" db="EMBL/GenBank/DDBJ databases">
        <title>Between Cages and Wild: Unraveling the Impact of Captivity on Animal Microbiomes and Antimicrobial Resistance.</title>
        <authorList>
            <person name="Schmartz G.P."/>
            <person name="Rehner J."/>
            <person name="Schuff M.J."/>
            <person name="Becker S.L."/>
            <person name="Kravczyk M."/>
            <person name="Gurevich A."/>
            <person name="Francke R."/>
            <person name="Mueller R."/>
            <person name="Keller V."/>
            <person name="Keller A."/>
        </authorList>
    </citation>
    <scope>NUCLEOTIDE SEQUENCE</scope>
    <source>
        <strain evidence="4">S39M_St_73</strain>
    </source>
</reference>
<keyword evidence="3" id="KW-1133">Transmembrane helix</keyword>
<organism evidence="4 5">
    <name type="scientific">Atopococcus tabaci</name>
    <dbReference type="NCBI Taxonomy" id="269774"/>
    <lineage>
        <taxon>Bacteria</taxon>
        <taxon>Bacillati</taxon>
        <taxon>Bacillota</taxon>
        <taxon>Bacilli</taxon>
        <taxon>Lactobacillales</taxon>
        <taxon>Carnobacteriaceae</taxon>
        <taxon>Atopococcus</taxon>
    </lineage>
</organism>